<name>A0ABT5L9K5_9MOLU</name>
<organism evidence="1 2">
    <name type="scientific">Columbia Basin potato purple top phytoplasma</name>
    <dbReference type="NCBI Taxonomy" id="307134"/>
    <lineage>
        <taxon>Bacteria</taxon>
        <taxon>Bacillati</taxon>
        <taxon>Mycoplasmatota</taxon>
        <taxon>Mollicutes</taxon>
        <taxon>Acholeplasmatales</taxon>
        <taxon>Acholeplasmataceae</taxon>
        <taxon>Candidatus Phytoplasma</taxon>
        <taxon>16SrVI (Clover proliferation group)</taxon>
    </lineage>
</organism>
<dbReference type="RefSeq" id="WP_273585449.1">
    <property type="nucleotide sequence ID" value="NZ_JANHJP010000016.1"/>
</dbReference>
<comment type="caution">
    <text evidence="1">The sequence shown here is derived from an EMBL/GenBank/DDBJ whole genome shotgun (WGS) entry which is preliminary data.</text>
</comment>
<evidence type="ECO:0008006" key="3">
    <source>
        <dbReference type="Google" id="ProtNLM"/>
    </source>
</evidence>
<sequence>MAYDIKNRQRLRKVIYADGKIVYYSQKHGKKSLVIYPNGKKYYYKN</sequence>
<proteinExistence type="predicted"/>
<gene>
    <name evidence="1" type="ORF">M8044_000502</name>
</gene>
<accession>A0ABT5L9K5</accession>
<evidence type="ECO:0000313" key="2">
    <source>
        <dbReference type="Proteomes" id="UP001221763"/>
    </source>
</evidence>
<evidence type="ECO:0000313" key="1">
    <source>
        <dbReference type="EMBL" id="MDC9032279.1"/>
    </source>
</evidence>
<keyword evidence="2" id="KW-1185">Reference proteome</keyword>
<protein>
    <recommendedName>
        <fullName evidence="3">PBCV-specific basic adaptor domain-containing protein</fullName>
    </recommendedName>
</protein>
<dbReference type="EMBL" id="JANHJP010000016">
    <property type="protein sequence ID" value="MDC9032279.1"/>
    <property type="molecule type" value="Genomic_DNA"/>
</dbReference>
<reference evidence="1 2" key="1">
    <citation type="journal article" date="2023" name="Plant">
        <title>Draft Genome Sequence Resource of CBPPT1, a 'Candidatus Phytoplasma trifolii'-Related Strain Associated with Potato Purple Top Disease in the Columbia Basin, U.S.A.</title>
        <authorList>
            <person name="Wei W."/>
            <person name="Shao J."/>
            <person name="Bottner-Parker K.D."/>
            <person name="Zhao Y."/>
        </authorList>
    </citation>
    <scope>NUCLEOTIDE SEQUENCE [LARGE SCALE GENOMIC DNA]</scope>
    <source>
        <strain evidence="1 2">CBPPT1</strain>
    </source>
</reference>
<dbReference type="Proteomes" id="UP001221763">
    <property type="component" value="Unassembled WGS sequence"/>
</dbReference>